<dbReference type="CDD" id="cd14686">
    <property type="entry name" value="bZIP"/>
    <property type="match status" value="1"/>
</dbReference>
<organism evidence="3 4">
    <name type="scientific">Phytophthora nicotianae P10297</name>
    <dbReference type="NCBI Taxonomy" id="1317064"/>
    <lineage>
        <taxon>Eukaryota</taxon>
        <taxon>Sar</taxon>
        <taxon>Stramenopiles</taxon>
        <taxon>Oomycota</taxon>
        <taxon>Peronosporomycetes</taxon>
        <taxon>Peronosporales</taxon>
        <taxon>Peronosporaceae</taxon>
        <taxon>Phytophthora</taxon>
    </lineage>
</organism>
<protein>
    <recommendedName>
        <fullName evidence="5">BZIP domain-containing protein</fullName>
    </recommendedName>
</protein>
<gene>
    <name evidence="3" type="ORF">F442_22305</name>
</gene>
<evidence type="ECO:0000256" key="1">
    <source>
        <dbReference type="SAM" id="Coils"/>
    </source>
</evidence>
<evidence type="ECO:0000313" key="4">
    <source>
        <dbReference type="Proteomes" id="UP000018948"/>
    </source>
</evidence>
<name>W2XZW6_PHYNI</name>
<evidence type="ECO:0000313" key="3">
    <source>
        <dbReference type="EMBL" id="ETP28400.1"/>
    </source>
</evidence>
<reference evidence="3 4" key="1">
    <citation type="submission" date="2013-11" db="EMBL/GenBank/DDBJ databases">
        <title>The Genome Sequence of Phytophthora parasitica P10297.</title>
        <authorList>
            <consortium name="The Broad Institute Genomics Platform"/>
            <person name="Russ C."/>
            <person name="Tyler B."/>
            <person name="Panabieres F."/>
            <person name="Shan W."/>
            <person name="Tripathy S."/>
            <person name="Grunwald N."/>
            <person name="Machado M."/>
            <person name="Johnson C.S."/>
            <person name="Walker B."/>
            <person name="Young S.K."/>
            <person name="Zeng Q."/>
            <person name="Gargeya S."/>
            <person name="Fitzgerald M."/>
            <person name="Haas B."/>
            <person name="Abouelleil A."/>
            <person name="Allen A.W."/>
            <person name="Alvarado L."/>
            <person name="Arachchi H.M."/>
            <person name="Berlin A.M."/>
            <person name="Chapman S.B."/>
            <person name="Gainer-Dewar J."/>
            <person name="Goldberg J."/>
            <person name="Griggs A."/>
            <person name="Gujja S."/>
            <person name="Hansen M."/>
            <person name="Howarth C."/>
            <person name="Imamovic A."/>
            <person name="Ireland A."/>
            <person name="Larimer J."/>
            <person name="McCowan C."/>
            <person name="Murphy C."/>
            <person name="Pearson M."/>
            <person name="Poon T.W."/>
            <person name="Priest M."/>
            <person name="Roberts A."/>
            <person name="Saif S."/>
            <person name="Shea T."/>
            <person name="Sisk P."/>
            <person name="Sykes S."/>
            <person name="Wortman J."/>
            <person name="Nusbaum C."/>
            <person name="Birren B."/>
        </authorList>
    </citation>
    <scope>NUCLEOTIDE SEQUENCE [LARGE SCALE GENOMIC DNA]</scope>
    <source>
        <strain evidence="3 4">P10297</strain>
    </source>
</reference>
<keyword evidence="1" id="KW-0175">Coiled coil</keyword>
<sequence>ITLQPPGVQTSSDRVIGDEARSFYSTLYRIVEDTSQHQTQQYVPFCPYAKADMEHKAQNGRYSDFKQPDACIQYGRDGRYHQSSQGQTKKTEKKQHFTTTLTNRDYSRQYRERKRKYQEQLENSNRQLSAQITQLKHYRDRYILWPPRTLTVWVVVAEYFRIFRCGIIDSDLINPKDLSFLYATMAPDVLSNTSSGVDTLVTNWYLFTQWFPAVRMELKQVKRTAERSFIAFSTTSFTISALTMQIVFPHLFSAREGSRSAQIAAQLRDQHFVFPSSVRFTWDLEDEQLISLQHNVDMVPVLMEKLDNLEDTSIVFSNARITPDGNIRTR</sequence>
<proteinExistence type="predicted"/>
<evidence type="ECO:0008006" key="5">
    <source>
        <dbReference type="Google" id="ProtNLM"/>
    </source>
</evidence>
<feature type="non-terminal residue" evidence="3">
    <location>
        <position position="1"/>
    </location>
</feature>
<dbReference type="AlphaFoldDB" id="W2XZW6"/>
<dbReference type="Proteomes" id="UP000018948">
    <property type="component" value="Unassembled WGS sequence"/>
</dbReference>
<evidence type="ECO:0000256" key="2">
    <source>
        <dbReference type="SAM" id="MobiDB-lite"/>
    </source>
</evidence>
<feature type="region of interest" description="Disordered" evidence="2">
    <location>
        <begin position="78"/>
        <end position="97"/>
    </location>
</feature>
<accession>W2XZW6</accession>
<feature type="coiled-coil region" evidence="1">
    <location>
        <begin position="107"/>
        <end position="141"/>
    </location>
</feature>
<dbReference type="EMBL" id="ANIY01004730">
    <property type="protein sequence ID" value="ETP28400.1"/>
    <property type="molecule type" value="Genomic_DNA"/>
</dbReference>
<comment type="caution">
    <text evidence="3">The sequence shown here is derived from an EMBL/GenBank/DDBJ whole genome shotgun (WGS) entry which is preliminary data.</text>
</comment>